<reference evidence="1 2" key="1">
    <citation type="journal article" date="2019" name="Int. J. Syst. Evol. Microbiol.">
        <title>The Global Catalogue of Microorganisms (GCM) 10K type strain sequencing project: providing services to taxonomists for standard genome sequencing and annotation.</title>
        <authorList>
            <consortium name="The Broad Institute Genomics Platform"/>
            <consortium name="The Broad Institute Genome Sequencing Center for Infectious Disease"/>
            <person name="Wu L."/>
            <person name="Ma J."/>
        </authorList>
    </citation>
    <scope>NUCLEOTIDE SEQUENCE [LARGE SCALE GENOMIC DNA]</scope>
    <source>
        <strain evidence="1 2">JCM 10671</strain>
    </source>
</reference>
<evidence type="ECO:0000313" key="1">
    <source>
        <dbReference type="EMBL" id="GAA0628319.1"/>
    </source>
</evidence>
<organism evidence="1 2">
    <name type="scientific">Sporichthya brevicatena</name>
    <dbReference type="NCBI Taxonomy" id="171442"/>
    <lineage>
        <taxon>Bacteria</taxon>
        <taxon>Bacillati</taxon>
        <taxon>Actinomycetota</taxon>
        <taxon>Actinomycetes</taxon>
        <taxon>Sporichthyales</taxon>
        <taxon>Sporichthyaceae</taxon>
        <taxon>Sporichthya</taxon>
    </lineage>
</organism>
<comment type="caution">
    <text evidence="1">The sequence shown here is derived from an EMBL/GenBank/DDBJ whole genome shotgun (WGS) entry which is preliminary data.</text>
</comment>
<name>A0ABN1H3U5_9ACTN</name>
<keyword evidence="2" id="KW-1185">Reference proteome</keyword>
<dbReference type="EMBL" id="BAAAHE010000031">
    <property type="protein sequence ID" value="GAA0628319.1"/>
    <property type="molecule type" value="Genomic_DNA"/>
</dbReference>
<protein>
    <submittedName>
        <fullName evidence="1">Uncharacterized protein</fullName>
    </submittedName>
</protein>
<evidence type="ECO:0000313" key="2">
    <source>
        <dbReference type="Proteomes" id="UP001500957"/>
    </source>
</evidence>
<sequence length="194" mass="21524">MTPLIILDEEYDRTFSSDGASRLGGYLRQRVHLFADDWEPLSPVLYAATVWGIATAPVMTPPYARVSSAVWGIDCRHADEPGVLAVTLDVRIPWPRDHRDDDTLRGWADWCRIRCWDRTLDQLVEPGDDRRAALFVARLRVPIAEDYLPIPDRFNTADTLVAKCAIAAIADEVNGVAGPVVAMLRELDAAGAGR</sequence>
<dbReference type="RefSeq" id="WP_344607100.1">
    <property type="nucleotide sequence ID" value="NZ_BAAAHE010000031.1"/>
</dbReference>
<dbReference type="Proteomes" id="UP001500957">
    <property type="component" value="Unassembled WGS sequence"/>
</dbReference>
<proteinExistence type="predicted"/>
<gene>
    <name evidence="1" type="ORF">GCM10009547_34960</name>
</gene>
<accession>A0ABN1H3U5</accession>